<protein>
    <submittedName>
        <fullName evidence="1">DUF2199 domain-containing protein</fullName>
    </submittedName>
</protein>
<organism evidence="1 2">
    <name type="scientific">Acidicapsa dinghuensis</name>
    <dbReference type="NCBI Taxonomy" id="2218256"/>
    <lineage>
        <taxon>Bacteria</taxon>
        <taxon>Pseudomonadati</taxon>
        <taxon>Acidobacteriota</taxon>
        <taxon>Terriglobia</taxon>
        <taxon>Terriglobales</taxon>
        <taxon>Acidobacteriaceae</taxon>
        <taxon>Acidicapsa</taxon>
    </lineage>
</organism>
<evidence type="ECO:0000313" key="1">
    <source>
        <dbReference type="EMBL" id="MFC5861554.1"/>
    </source>
</evidence>
<gene>
    <name evidence="1" type="ORF">ACFPT7_04570</name>
</gene>
<reference evidence="2" key="1">
    <citation type="journal article" date="2019" name="Int. J. Syst. Evol. Microbiol.">
        <title>The Global Catalogue of Microorganisms (GCM) 10K type strain sequencing project: providing services to taxonomists for standard genome sequencing and annotation.</title>
        <authorList>
            <consortium name="The Broad Institute Genomics Platform"/>
            <consortium name="The Broad Institute Genome Sequencing Center for Infectious Disease"/>
            <person name="Wu L."/>
            <person name="Ma J."/>
        </authorList>
    </citation>
    <scope>NUCLEOTIDE SEQUENCE [LARGE SCALE GENOMIC DNA]</scope>
    <source>
        <strain evidence="2">JCM 4087</strain>
    </source>
</reference>
<accession>A0ABW1EC39</accession>
<proteinExistence type="predicted"/>
<dbReference type="InterPro" id="IPR018697">
    <property type="entry name" value="DUF2199"/>
</dbReference>
<dbReference type="Pfam" id="PF09965">
    <property type="entry name" value="DUF2199"/>
    <property type="match status" value="1"/>
</dbReference>
<name>A0ABW1EC39_9BACT</name>
<comment type="caution">
    <text evidence="1">The sequence shown here is derived from an EMBL/GenBank/DDBJ whole genome shotgun (WGS) entry which is preliminary data.</text>
</comment>
<dbReference type="Proteomes" id="UP001596091">
    <property type="component" value="Unassembled WGS sequence"/>
</dbReference>
<sequence>MTSWKCSTCGKIHNGVANSFAFDAPAPWEYRNSYQSSSGSWIDSDYCVIAGEHFFIRAMLEIPVVGSEEIFAFGVWSSLSRANFDRERELAHSPLRVHEPSYFGWFCNRIWQYPNTVNLKCNVHSRPPGQRSWIELEGTDHPLAIEQRNGITRERSFELSEQCLHGWVHPALGVEPA</sequence>
<evidence type="ECO:0000313" key="2">
    <source>
        <dbReference type="Proteomes" id="UP001596091"/>
    </source>
</evidence>
<dbReference type="RefSeq" id="WP_263333465.1">
    <property type="nucleotide sequence ID" value="NZ_JAGSYH010000002.1"/>
</dbReference>
<keyword evidence="2" id="KW-1185">Reference proteome</keyword>
<dbReference type="EMBL" id="JBHSPH010000001">
    <property type="protein sequence ID" value="MFC5861554.1"/>
    <property type="molecule type" value="Genomic_DNA"/>
</dbReference>